<gene>
    <name evidence="5" type="ORF">DGYR_LOCUS11250</name>
</gene>
<evidence type="ECO:0000256" key="1">
    <source>
        <dbReference type="ARBA" id="ARBA00004123"/>
    </source>
</evidence>
<evidence type="ECO:0000313" key="6">
    <source>
        <dbReference type="Proteomes" id="UP000549394"/>
    </source>
</evidence>
<sequence>MFIIDEVNSFGEEIIIIEKQRLPKYLKLTAGGHEFIIKTQFAWLCSSTIRKMLSGNYKEGTGEIFTVRFKDMQSHILEKVCVYIMFKAHYACSFSAIPEFTVDPNISLDLLIAAHYLDC</sequence>
<dbReference type="SMART" id="SM00512">
    <property type="entry name" value="Skp1"/>
    <property type="match status" value="1"/>
</dbReference>
<dbReference type="GO" id="GO:0005634">
    <property type="term" value="C:nucleus"/>
    <property type="evidence" value="ECO:0007669"/>
    <property type="project" value="UniProtKB-SubCell"/>
</dbReference>
<keyword evidence="4" id="KW-0539">Nucleus</keyword>
<dbReference type="OrthoDB" id="249087at2759"/>
<dbReference type="InterPro" id="IPR011333">
    <property type="entry name" value="SKP1/BTB/POZ_sf"/>
</dbReference>
<keyword evidence="6" id="KW-1185">Reference proteome</keyword>
<dbReference type="InterPro" id="IPR039948">
    <property type="entry name" value="ELC1"/>
</dbReference>
<evidence type="ECO:0000256" key="2">
    <source>
        <dbReference type="ARBA" id="ARBA00009993"/>
    </source>
</evidence>
<name>A0A7I8W5Y6_9ANNE</name>
<dbReference type="EMBL" id="CAJFCJ010000019">
    <property type="protein sequence ID" value="CAD5123585.1"/>
    <property type="molecule type" value="Genomic_DNA"/>
</dbReference>
<dbReference type="Gene3D" id="3.30.710.10">
    <property type="entry name" value="Potassium Channel Kv1.1, Chain A"/>
    <property type="match status" value="1"/>
</dbReference>
<dbReference type="PANTHER" id="PTHR20648">
    <property type="entry name" value="ELONGIN-C"/>
    <property type="match status" value="1"/>
</dbReference>
<dbReference type="Proteomes" id="UP000549394">
    <property type="component" value="Unassembled WGS sequence"/>
</dbReference>
<proteinExistence type="inferred from homology"/>
<dbReference type="AlphaFoldDB" id="A0A7I8W5Y6"/>
<comment type="subcellular location">
    <subcellularLocation>
        <location evidence="1">Nucleus</location>
    </subcellularLocation>
</comment>
<evidence type="ECO:0000256" key="4">
    <source>
        <dbReference type="ARBA" id="ARBA00023242"/>
    </source>
</evidence>
<dbReference type="GO" id="GO:0006511">
    <property type="term" value="P:ubiquitin-dependent protein catabolic process"/>
    <property type="evidence" value="ECO:0007669"/>
    <property type="project" value="InterPro"/>
</dbReference>
<dbReference type="InterPro" id="IPR001232">
    <property type="entry name" value="SKP1-like"/>
</dbReference>
<protein>
    <recommendedName>
        <fullName evidence="3">Elongin-C</fullName>
    </recommendedName>
</protein>
<comment type="caution">
    <text evidence="5">The sequence shown here is derived from an EMBL/GenBank/DDBJ whole genome shotgun (WGS) entry which is preliminary data.</text>
</comment>
<evidence type="ECO:0000256" key="3">
    <source>
        <dbReference type="ARBA" id="ARBA00021347"/>
    </source>
</evidence>
<evidence type="ECO:0000313" key="5">
    <source>
        <dbReference type="EMBL" id="CAD5123585.1"/>
    </source>
</evidence>
<dbReference type="SUPFAM" id="SSF54695">
    <property type="entry name" value="POZ domain"/>
    <property type="match status" value="1"/>
</dbReference>
<comment type="similarity">
    <text evidence="2">Belongs to the SKP1 family.</text>
</comment>
<dbReference type="FunFam" id="3.30.710.10:FF:000035">
    <property type="entry name" value="Elongin C transcription elongation factor"/>
    <property type="match status" value="1"/>
</dbReference>
<organism evidence="5 6">
    <name type="scientific">Dimorphilus gyrociliatus</name>
    <dbReference type="NCBI Taxonomy" id="2664684"/>
    <lineage>
        <taxon>Eukaryota</taxon>
        <taxon>Metazoa</taxon>
        <taxon>Spiralia</taxon>
        <taxon>Lophotrochozoa</taxon>
        <taxon>Annelida</taxon>
        <taxon>Polychaeta</taxon>
        <taxon>Polychaeta incertae sedis</taxon>
        <taxon>Dinophilidae</taxon>
        <taxon>Dimorphilus</taxon>
    </lineage>
</organism>
<accession>A0A7I8W5Y6</accession>
<reference evidence="5 6" key="1">
    <citation type="submission" date="2020-08" db="EMBL/GenBank/DDBJ databases">
        <authorList>
            <person name="Hejnol A."/>
        </authorList>
    </citation>
    <scope>NUCLEOTIDE SEQUENCE [LARGE SCALE GENOMIC DNA]</scope>
</reference>